<feature type="region of interest" description="Disordered" evidence="1">
    <location>
        <begin position="104"/>
        <end position="153"/>
    </location>
</feature>
<feature type="compositionally biased region" description="Low complexity" evidence="1">
    <location>
        <begin position="265"/>
        <end position="274"/>
    </location>
</feature>
<dbReference type="EMBL" id="MCFL01000003">
    <property type="protein sequence ID" value="ORZ40526.1"/>
    <property type="molecule type" value="Genomic_DNA"/>
</dbReference>
<evidence type="ECO:0000256" key="1">
    <source>
        <dbReference type="SAM" id="MobiDB-lite"/>
    </source>
</evidence>
<organism evidence="2 3">
    <name type="scientific">Catenaria anguillulae PL171</name>
    <dbReference type="NCBI Taxonomy" id="765915"/>
    <lineage>
        <taxon>Eukaryota</taxon>
        <taxon>Fungi</taxon>
        <taxon>Fungi incertae sedis</taxon>
        <taxon>Blastocladiomycota</taxon>
        <taxon>Blastocladiomycetes</taxon>
        <taxon>Blastocladiales</taxon>
        <taxon>Catenariaceae</taxon>
        <taxon>Catenaria</taxon>
    </lineage>
</organism>
<gene>
    <name evidence="2" type="ORF">BCR44DRAFT_50796</name>
</gene>
<feature type="non-terminal residue" evidence="2">
    <location>
        <position position="423"/>
    </location>
</feature>
<feature type="compositionally biased region" description="Low complexity" evidence="1">
    <location>
        <begin position="342"/>
        <end position="360"/>
    </location>
</feature>
<protein>
    <submittedName>
        <fullName evidence="2">Uncharacterized protein</fullName>
    </submittedName>
</protein>
<keyword evidence="3" id="KW-1185">Reference proteome</keyword>
<feature type="region of interest" description="Disordered" evidence="1">
    <location>
        <begin position="1"/>
        <end position="31"/>
    </location>
</feature>
<feature type="compositionally biased region" description="Low complexity" evidence="1">
    <location>
        <begin position="15"/>
        <end position="29"/>
    </location>
</feature>
<accession>A0A1Y2I0Y5</accession>
<feature type="compositionally biased region" description="Pro residues" evidence="1">
    <location>
        <begin position="287"/>
        <end position="296"/>
    </location>
</feature>
<feature type="region of interest" description="Disordered" evidence="1">
    <location>
        <begin position="66"/>
        <end position="87"/>
    </location>
</feature>
<sequence length="423" mass="45212">MSTNKRSDISTLTIADASSAPTTTATHLPLLPPVPRLQLPQLDLDFASDSSAALDTLWLEDLLSNSSQSATDSPPHSSDHPRDPALVVPHLDSANQAIPAAAPACLDKSNSPSDNYKSHEGPSHSNSNSVSPSTSSFLFSHSQSHPTSDLRSTSLTEPVDSFLCLRPSPPPFSTSRSHAGRASDSVPTPPLNTKKPQSDRSASPAALFLLHRSSRLLAKLRKRFPNPVAACTSVPPDSPLLTKTTAGSSPRAAVVLLHPTPSPTPTTHSSTRSRSASDKRKSAPPALSLPPLPHHPSPAAVPDSFIPPTPLAPRPKSVTTMESPNGLPRLDLSSLPYHGGHNSSDSDSSASPSSPSNASPSKRRGSKVQFSRYIKVSYTFAAEEYDRNPVEPPAMTAKDYYEYQVMAFEMHQAIRFETTMRQL</sequence>
<proteinExistence type="predicted"/>
<evidence type="ECO:0000313" key="3">
    <source>
        <dbReference type="Proteomes" id="UP000193411"/>
    </source>
</evidence>
<comment type="caution">
    <text evidence="2">The sequence shown here is derived from an EMBL/GenBank/DDBJ whole genome shotgun (WGS) entry which is preliminary data.</text>
</comment>
<dbReference type="Proteomes" id="UP000193411">
    <property type="component" value="Unassembled WGS sequence"/>
</dbReference>
<feature type="compositionally biased region" description="Low complexity" evidence="1">
    <location>
        <begin position="123"/>
        <end position="144"/>
    </location>
</feature>
<feature type="region of interest" description="Disordered" evidence="1">
    <location>
        <begin position="166"/>
        <end position="203"/>
    </location>
</feature>
<evidence type="ECO:0000313" key="2">
    <source>
        <dbReference type="EMBL" id="ORZ40526.1"/>
    </source>
</evidence>
<name>A0A1Y2I0Y5_9FUNG</name>
<reference evidence="2 3" key="1">
    <citation type="submission" date="2016-07" db="EMBL/GenBank/DDBJ databases">
        <title>Pervasive Adenine N6-methylation of Active Genes in Fungi.</title>
        <authorList>
            <consortium name="DOE Joint Genome Institute"/>
            <person name="Mondo S.J."/>
            <person name="Dannebaum R.O."/>
            <person name="Kuo R.C."/>
            <person name="Labutti K."/>
            <person name="Haridas S."/>
            <person name="Kuo A."/>
            <person name="Salamov A."/>
            <person name="Ahrendt S.R."/>
            <person name="Lipzen A."/>
            <person name="Sullivan W."/>
            <person name="Andreopoulos W.B."/>
            <person name="Clum A."/>
            <person name="Lindquist E."/>
            <person name="Daum C."/>
            <person name="Ramamoorthy G.K."/>
            <person name="Gryganskyi A."/>
            <person name="Culley D."/>
            <person name="Magnuson J.K."/>
            <person name="James T.Y."/>
            <person name="O'Malley M.A."/>
            <person name="Stajich J.E."/>
            <person name="Spatafora J.W."/>
            <person name="Visel A."/>
            <person name="Grigoriev I.V."/>
        </authorList>
    </citation>
    <scope>NUCLEOTIDE SEQUENCE [LARGE SCALE GENOMIC DNA]</scope>
    <source>
        <strain evidence="2 3">PL171</strain>
    </source>
</reference>
<dbReference type="AlphaFoldDB" id="A0A1Y2I0Y5"/>
<feature type="region of interest" description="Disordered" evidence="1">
    <location>
        <begin position="228"/>
        <end position="366"/>
    </location>
</feature>
<dbReference type="OrthoDB" id="5596610at2759"/>